<dbReference type="PANTHER" id="PTHR30572">
    <property type="entry name" value="MEMBRANE COMPONENT OF TRANSPORTER-RELATED"/>
    <property type="match status" value="1"/>
</dbReference>
<gene>
    <name evidence="10" type="ORF">IRI77_32225</name>
</gene>
<dbReference type="AlphaFoldDB" id="A0A7S7NPK9"/>
<evidence type="ECO:0000256" key="3">
    <source>
        <dbReference type="ARBA" id="ARBA00022692"/>
    </source>
</evidence>
<keyword evidence="3 7" id="KW-0812">Transmembrane</keyword>
<feature type="transmembrane region" description="Helical" evidence="7">
    <location>
        <begin position="349"/>
        <end position="372"/>
    </location>
</feature>
<feature type="domain" description="MacB-like periplasmic core" evidence="9">
    <location>
        <begin position="500"/>
        <end position="716"/>
    </location>
</feature>
<accession>A0A7S7NPK9</accession>
<evidence type="ECO:0000259" key="8">
    <source>
        <dbReference type="Pfam" id="PF02687"/>
    </source>
</evidence>
<dbReference type="InterPro" id="IPR025857">
    <property type="entry name" value="MacB_PCD"/>
</dbReference>
<comment type="similarity">
    <text evidence="6">Belongs to the ABC-4 integral membrane protein family.</text>
</comment>
<feature type="transmembrane region" description="Helical" evidence="7">
    <location>
        <begin position="404"/>
        <end position="429"/>
    </location>
</feature>
<organism evidence="10 11">
    <name type="scientific">Paludibaculum fermentans</name>
    <dbReference type="NCBI Taxonomy" id="1473598"/>
    <lineage>
        <taxon>Bacteria</taxon>
        <taxon>Pseudomonadati</taxon>
        <taxon>Acidobacteriota</taxon>
        <taxon>Terriglobia</taxon>
        <taxon>Bryobacterales</taxon>
        <taxon>Bryobacteraceae</taxon>
        <taxon>Paludibaculum</taxon>
    </lineage>
</organism>
<dbReference type="NCBIfam" id="TIGR03434">
    <property type="entry name" value="ADOP"/>
    <property type="match status" value="1"/>
</dbReference>
<feature type="domain" description="ABC3 transporter permease C-terminal" evidence="8">
    <location>
        <begin position="357"/>
        <end position="472"/>
    </location>
</feature>
<evidence type="ECO:0000313" key="10">
    <source>
        <dbReference type="EMBL" id="QOY87379.1"/>
    </source>
</evidence>
<protein>
    <submittedName>
        <fullName evidence="10">ABC transporter permease</fullName>
    </submittedName>
</protein>
<dbReference type="EMBL" id="CP063849">
    <property type="protein sequence ID" value="QOY87379.1"/>
    <property type="molecule type" value="Genomic_DNA"/>
</dbReference>
<keyword evidence="5 7" id="KW-0472">Membrane</keyword>
<evidence type="ECO:0000256" key="2">
    <source>
        <dbReference type="ARBA" id="ARBA00022475"/>
    </source>
</evidence>
<evidence type="ECO:0000256" key="6">
    <source>
        <dbReference type="ARBA" id="ARBA00038076"/>
    </source>
</evidence>
<evidence type="ECO:0000256" key="7">
    <source>
        <dbReference type="SAM" id="Phobius"/>
    </source>
</evidence>
<dbReference type="GO" id="GO:0005886">
    <property type="term" value="C:plasma membrane"/>
    <property type="evidence" value="ECO:0007669"/>
    <property type="project" value="UniProtKB-SubCell"/>
</dbReference>
<evidence type="ECO:0000313" key="11">
    <source>
        <dbReference type="Proteomes" id="UP000593892"/>
    </source>
</evidence>
<dbReference type="GO" id="GO:0022857">
    <property type="term" value="F:transmembrane transporter activity"/>
    <property type="evidence" value="ECO:0007669"/>
    <property type="project" value="TreeGrafter"/>
</dbReference>
<dbReference type="KEGG" id="pfer:IRI77_32225"/>
<dbReference type="InterPro" id="IPR003838">
    <property type="entry name" value="ABC3_permease_C"/>
</dbReference>
<evidence type="ECO:0000256" key="5">
    <source>
        <dbReference type="ARBA" id="ARBA00023136"/>
    </source>
</evidence>
<comment type="subcellular location">
    <subcellularLocation>
        <location evidence="1">Cell membrane</location>
        <topology evidence="1">Multi-pass membrane protein</topology>
    </subcellularLocation>
</comment>
<keyword evidence="11" id="KW-1185">Reference proteome</keyword>
<keyword evidence="2" id="KW-1003">Cell membrane</keyword>
<keyword evidence="4 7" id="KW-1133">Transmembrane helix</keyword>
<feature type="domain" description="ABC3 transporter permease C-terminal" evidence="8">
    <location>
        <begin position="761"/>
        <end position="873"/>
    </location>
</feature>
<name>A0A7S7NPK9_PALFE</name>
<dbReference type="Pfam" id="PF02687">
    <property type="entry name" value="FtsX"/>
    <property type="match status" value="2"/>
</dbReference>
<feature type="transmembrane region" description="Helical" evidence="7">
    <location>
        <begin position="490"/>
        <end position="513"/>
    </location>
</feature>
<reference evidence="10 11" key="1">
    <citation type="submission" date="2020-10" db="EMBL/GenBank/DDBJ databases">
        <title>Complete genome sequence of Paludibaculum fermentans P105T, a facultatively anaerobic acidobacterium capable of dissimilatory Fe(III) reduction.</title>
        <authorList>
            <person name="Dedysh S.N."/>
            <person name="Beletsky A.V."/>
            <person name="Kulichevskaya I.S."/>
            <person name="Mardanov A.V."/>
            <person name="Ravin N.V."/>
        </authorList>
    </citation>
    <scope>NUCLEOTIDE SEQUENCE [LARGE SCALE GENOMIC DNA]</scope>
    <source>
        <strain evidence="10 11">P105</strain>
    </source>
</reference>
<dbReference type="Proteomes" id="UP000593892">
    <property type="component" value="Chromosome"/>
</dbReference>
<evidence type="ECO:0000256" key="1">
    <source>
        <dbReference type="ARBA" id="ARBA00004651"/>
    </source>
</evidence>
<dbReference type="InterPro" id="IPR047928">
    <property type="entry name" value="Perm_prefix_1"/>
</dbReference>
<proteinExistence type="inferred from homology"/>
<evidence type="ECO:0000259" key="9">
    <source>
        <dbReference type="Pfam" id="PF12704"/>
    </source>
</evidence>
<dbReference type="Pfam" id="PF12704">
    <property type="entry name" value="MacB_PCD"/>
    <property type="match status" value="2"/>
</dbReference>
<feature type="transmembrane region" description="Helical" evidence="7">
    <location>
        <begin position="844"/>
        <end position="865"/>
    </location>
</feature>
<dbReference type="InterPro" id="IPR017800">
    <property type="entry name" value="ADOP"/>
</dbReference>
<feature type="transmembrane region" description="Helical" evidence="7">
    <location>
        <begin position="812"/>
        <end position="838"/>
    </location>
</feature>
<feature type="transmembrane region" description="Helical" evidence="7">
    <location>
        <begin position="755"/>
        <end position="781"/>
    </location>
</feature>
<dbReference type="PANTHER" id="PTHR30572:SF4">
    <property type="entry name" value="ABC TRANSPORTER PERMEASE YTRF"/>
    <property type="match status" value="1"/>
</dbReference>
<dbReference type="RefSeq" id="WP_194449048.1">
    <property type="nucleotide sequence ID" value="NZ_CP063849.1"/>
</dbReference>
<dbReference type="NCBIfam" id="NF038403">
    <property type="entry name" value="perm_prefix_1"/>
    <property type="match status" value="1"/>
</dbReference>
<dbReference type="InterPro" id="IPR050250">
    <property type="entry name" value="Macrolide_Exporter_MacB"/>
</dbReference>
<feature type="transmembrane region" description="Helical" evidence="7">
    <location>
        <begin position="445"/>
        <end position="469"/>
    </location>
</feature>
<evidence type="ECO:0000256" key="4">
    <source>
        <dbReference type="ARBA" id="ARBA00022989"/>
    </source>
</evidence>
<sequence>MRALRVLLLRLGNFLGQSRREREFQEELEAHLQMHIDDNLRAGMTEAEARREALLKLGGVEPLKESMRDRWTLAWLETWGQDLRYSLRSLRRNPGYSTTAALSIALGIGASVSIFTVADGVLLRPLPYRDPARLMMIWEANHKHVDSTQNVVSPGNYLDWRARTRTFQQIAAFRYLNSVLSDGHRAEELKKQAMTANLLPMLGVQPYRGRFFTEEEDRPGRDTVILISHRLWQSWFGGDESILGRKVMINSTPRTIIGVMPPGFYFRNRETDLWEPFGIDPARNYRQTSGRYIMVAGRLNPGVTRDQAHAEMTAIASQLEAANPGFNKNWTVNVESLRDSLVGNTRSSLLVLLGSVGLLLLVACANVANLMLARCASRRREMAVRASMGAGRWRVMRQLLTESVVLSLIGGASGILLARWLVLGLLILAPKALTGMADIRIDLRIIVFAVGLSTLSGLLFGFAPAWTATRFNLFEVMRQSGGTVSRRGSLRAWLVGAEVALSVILLTGAGLLFQSLTGLQSVSSGLNPANLLTFRVSLPAAKYKPEYRRTRFFTQALARLGQLPGVQSASAVSYLPFDGDAAGTYTAIQGRPAPRPGEELLAVIRTVMPGYFQTMGIPVQQGRDFTAADNEEKSPMRFIVNEAYAKKFLAGTPALSTSINALMDATNPYGQIVGVVGDVREGALDKPAEPTIYYPHARLNYPGMTLLLKTQSDPRTLIEPARRIVQELDPAQPIAEARTMDEVLGETLARQRFSALLLVGFSILSLLLAAVGVYGVLAYSVTERTREIGLRLALGAGPAKITAQIVAAGARFVLAGTLAGIAGALALAGLLQGLLYGVEPRDPATFAVVPAVLLAVALLAAYLPARRAGRLDPMSALRMD</sequence>
<feature type="domain" description="MacB-like periplasmic core" evidence="9">
    <location>
        <begin position="98"/>
        <end position="314"/>
    </location>
</feature>